<gene>
    <name evidence="2" type="ORF">JI741_04890</name>
</gene>
<dbReference type="PROSITE" id="PS51257">
    <property type="entry name" value="PROKAR_LIPOPROTEIN"/>
    <property type="match status" value="1"/>
</dbReference>
<evidence type="ECO:0000313" key="2">
    <source>
        <dbReference type="EMBL" id="MBL0740541.1"/>
    </source>
</evidence>
<sequence length="148" mass="16142">MKTTILFLLAALSLAACHDDSPSKSTQATNVENIAKQGPWQITRFEDSGSDQTSNFNGFAFMFNDAGELKASSISAGHTGTWSITDNDSSDDNPNYDDIDFNIAFTTPSAFQELTEDWEILSITSTKIELRHISGGNGGTDFLTFEKL</sequence>
<name>A0ABS1KQH8_9BACT</name>
<evidence type="ECO:0000313" key="3">
    <source>
        <dbReference type="Proteomes" id="UP000613030"/>
    </source>
</evidence>
<proteinExistence type="predicted"/>
<keyword evidence="3" id="KW-1185">Reference proteome</keyword>
<feature type="signal peptide" evidence="1">
    <location>
        <begin position="1"/>
        <end position="18"/>
    </location>
</feature>
<keyword evidence="1" id="KW-0732">Signal</keyword>
<organism evidence="2 3">
    <name type="scientific">Chryseolinea lacunae</name>
    <dbReference type="NCBI Taxonomy" id="2801331"/>
    <lineage>
        <taxon>Bacteria</taxon>
        <taxon>Pseudomonadati</taxon>
        <taxon>Bacteroidota</taxon>
        <taxon>Cytophagia</taxon>
        <taxon>Cytophagales</taxon>
        <taxon>Fulvivirgaceae</taxon>
        <taxon>Chryseolinea</taxon>
    </lineage>
</organism>
<dbReference type="Proteomes" id="UP000613030">
    <property type="component" value="Unassembled WGS sequence"/>
</dbReference>
<evidence type="ECO:0000256" key="1">
    <source>
        <dbReference type="SAM" id="SignalP"/>
    </source>
</evidence>
<feature type="chain" id="PRO_5047525617" description="Lipocalin-like domain-containing protein" evidence="1">
    <location>
        <begin position="19"/>
        <end position="148"/>
    </location>
</feature>
<accession>A0ABS1KQH8</accession>
<comment type="caution">
    <text evidence="2">The sequence shown here is derived from an EMBL/GenBank/DDBJ whole genome shotgun (WGS) entry which is preliminary data.</text>
</comment>
<dbReference type="RefSeq" id="WP_202007869.1">
    <property type="nucleotide sequence ID" value="NZ_JAERRB010000001.1"/>
</dbReference>
<reference evidence="2 3" key="1">
    <citation type="submission" date="2021-01" db="EMBL/GenBank/DDBJ databases">
        <title>Chryseolinea sp. Jin1 Genome sequencing and assembly.</title>
        <authorList>
            <person name="Kim I."/>
        </authorList>
    </citation>
    <scope>NUCLEOTIDE SEQUENCE [LARGE SCALE GENOMIC DNA]</scope>
    <source>
        <strain evidence="2 3">Jin1</strain>
    </source>
</reference>
<protein>
    <recommendedName>
        <fullName evidence="4">Lipocalin-like domain-containing protein</fullName>
    </recommendedName>
</protein>
<dbReference type="EMBL" id="JAERRB010000001">
    <property type="protein sequence ID" value="MBL0740541.1"/>
    <property type="molecule type" value="Genomic_DNA"/>
</dbReference>
<evidence type="ECO:0008006" key="4">
    <source>
        <dbReference type="Google" id="ProtNLM"/>
    </source>
</evidence>